<reference evidence="1 2" key="1">
    <citation type="submission" date="2020-08" db="EMBL/GenBank/DDBJ databases">
        <title>The Agave Microbiome: Exploring the role of microbial communities in plant adaptations to desert environments.</title>
        <authorList>
            <person name="Partida-Martinez L.P."/>
        </authorList>
    </citation>
    <scope>NUCLEOTIDE SEQUENCE [LARGE SCALE GENOMIC DNA]</scope>
    <source>
        <strain evidence="1 2">RAS26</strain>
    </source>
</reference>
<evidence type="ECO:0000313" key="1">
    <source>
        <dbReference type="EMBL" id="MBB2921333.1"/>
    </source>
</evidence>
<dbReference type="AlphaFoldDB" id="A0A7W4UD49"/>
<name>A0A7W4UD49_9CELL</name>
<comment type="caution">
    <text evidence="1">The sequence shown here is derived from an EMBL/GenBank/DDBJ whole genome shotgun (WGS) entry which is preliminary data.</text>
</comment>
<organism evidence="1 2">
    <name type="scientific">Cellulomonas cellasea</name>
    <dbReference type="NCBI Taxonomy" id="43670"/>
    <lineage>
        <taxon>Bacteria</taxon>
        <taxon>Bacillati</taxon>
        <taxon>Actinomycetota</taxon>
        <taxon>Actinomycetes</taxon>
        <taxon>Micrococcales</taxon>
        <taxon>Cellulomonadaceae</taxon>
        <taxon>Cellulomonas</taxon>
    </lineage>
</organism>
<reference evidence="1 2" key="2">
    <citation type="submission" date="2020-08" db="EMBL/GenBank/DDBJ databases">
        <authorList>
            <person name="Partida-Martinez L."/>
            <person name="Huntemann M."/>
            <person name="Clum A."/>
            <person name="Wang J."/>
            <person name="Palaniappan K."/>
            <person name="Ritter S."/>
            <person name="Chen I.-M."/>
            <person name="Stamatis D."/>
            <person name="Reddy T."/>
            <person name="O'Malley R."/>
            <person name="Daum C."/>
            <person name="Shapiro N."/>
            <person name="Ivanova N."/>
            <person name="Kyrpides N."/>
            <person name="Woyke T."/>
        </authorList>
    </citation>
    <scope>NUCLEOTIDE SEQUENCE [LARGE SCALE GENOMIC DNA]</scope>
    <source>
        <strain evidence="1 2">RAS26</strain>
    </source>
</reference>
<protein>
    <submittedName>
        <fullName evidence="1">Uncharacterized protein</fullName>
    </submittedName>
</protein>
<gene>
    <name evidence="1" type="ORF">FHR80_000227</name>
</gene>
<dbReference type="EMBL" id="JACHVX010000001">
    <property type="protein sequence ID" value="MBB2921333.1"/>
    <property type="molecule type" value="Genomic_DNA"/>
</dbReference>
<proteinExistence type="predicted"/>
<accession>A0A7W4UD49</accession>
<evidence type="ECO:0000313" key="2">
    <source>
        <dbReference type="Proteomes" id="UP000518206"/>
    </source>
</evidence>
<dbReference type="RefSeq" id="WP_183294371.1">
    <property type="nucleotide sequence ID" value="NZ_JACHVX010000001.1"/>
</dbReference>
<dbReference type="Proteomes" id="UP000518206">
    <property type="component" value="Unassembled WGS sequence"/>
</dbReference>
<sequence>MTGTASCYGCDVGGSSSTPSSLDANASSDDVIGRVISAAGRHRAQDHGCRCHHRRGYTLSESSPVSIRREEATVTSKSERLTGETRVPTITRDRQGLLDALAAVDAEGWNSSVGTALLQYIRTQLVRPLAIGLGVRGTAASQAEATAWEAVWVAMTKPSLRSAGSPWGVLWQVARRAVLGEVVAAQFATNERRARTLAAAVRTGELSPPIALEVVMAEGHEPASADYGPVGEVVWREVLTSADHALVDVGWPADEAARIVDAVLCMPTTPDSRCTIVGWRLLAVDLGVPPWQARRLALALRGTASAPGVLPLLVTDGESALRDERVRNALLATRDRSRTSDAGLERRRAA</sequence>